<reference evidence="2 3" key="1">
    <citation type="submission" date="2023-06" db="EMBL/GenBank/DDBJ databases">
        <title>Aquibacillus rhizosphaerae LR5S19.</title>
        <authorList>
            <person name="Sun J.-Q."/>
        </authorList>
    </citation>
    <scope>NUCLEOTIDE SEQUENCE [LARGE SCALE GENOMIC DNA]</scope>
    <source>
        <strain evidence="2 3">LR5S19</strain>
    </source>
</reference>
<feature type="domain" description="Phospholipase A2-like" evidence="1">
    <location>
        <begin position="6"/>
        <end position="39"/>
    </location>
</feature>
<evidence type="ECO:0000313" key="3">
    <source>
        <dbReference type="Proteomes" id="UP001235343"/>
    </source>
</evidence>
<evidence type="ECO:0000313" key="2">
    <source>
        <dbReference type="EMBL" id="MDL4843121.1"/>
    </source>
</evidence>
<comment type="caution">
    <text evidence="2">The sequence shown here is derived from an EMBL/GenBank/DDBJ whole genome shotgun (WGS) entry which is preliminary data.</text>
</comment>
<gene>
    <name evidence="2" type="ORF">QQS35_22025</name>
</gene>
<dbReference type="Gene3D" id="1.20.90.10">
    <property type="entry name" value="Phospholipase A2 domain"/>
    <property type="match status" value="1"/>
</dbReference>
<dbReference type="InterPro" id="IPR036444">
    <property type="entry name" value="PLipase_A2_dom_sf"/>
</dbReference>
<dbReference type="InterPro" id="IPR013607">
    <property type="entry name" value="Phospholipase_A2-like"/>
</dbReference>
<proteinExistence type="predicted"/>
<name>A0ABT7LB75_9BACI</name>
<dbReference type="SUPFAM" id="SSF48619">
    <property type="entry name" value="Phospholipase A2, PLA2"/>
    <property type="match status" value="1"/>
</dbReference>
<protein>
    <submittedName>
        <fullName evidence="2">Parvovirus coat protein VP1-like protein</fullName>
    </submittedName>
</protein>
<keyword evidence="3" id="KW-1185">Reference proteome</keyword>
<organism evidence="2 3">
    <name type="scientific">Aquibacillus rhizosphaerae</name>
    <dbReference type="NCBI Taxonomy" id="3051431"/>
    <lineage>
        <taxon>Bacteria</taxon>
        <taxon>Bacillati</taxon>
        <taxon>Bacillota</taxon>
        <taxon>Bacilli</taxon>
        <taxon>Bacillales</taxon>
        <taxon>Bacillaceae</taxon>
        <taxon>Aquibacillus</taxon>
    </lineage>
</organism>
<dbReference type="RefSeq" id="WP_285934415.1">
    <property type="nucleotide sequence ID" value="NZ_JASTZU010000063.1"/>
</dbReference>
<dbReference type="Pfam" id="PF08398">
    <property type="entry name" value="Phospholip_A2_4"/>
    <property type="match status" value="1"/>
</dbReference>
<evidence type="ECO:0000259" key="1">
    <source>
        <dbReference type="Pfam" id="PF08398"/>
    </source>
</evidence>
<accession>A0ABT7LB75</accession>
<dbReference type="Proteomes" id="UP001235343">
    <property type="component" value="Unassembled WGS sequence"/>
</dbReference>
<dbReference type="EMBL" id="JASTZU010000063">
    <property type="protein sequence ID" value="MDL4843121.1"/>
    <property type="molecule type" value="Genomic_DNA"/>
</dbReference>
<sequence>MPCYKDYRYCGPRCSGPGAPINQLDAICMQHDACYQRFGASPRCDQLFLNRVRPFIGQPGRIGRDATFMYRVMQQK</sequence>